<comment type="caution">
    <text evidence="1">The sequence shown here is derived from an EMBL/GenBank/DDBJ whole genome shotgun (WGS) entry which is preliminary data.</text>
</comment>
<name>A0A819V5U7_9BILA</name>
<reference evidence="1" key="1">
    <citation type="submission" date="2021-02" db="EMBL/GenBank/DDBJ databases">
        <authorList>
            <person name="Nowell W R."/>
        </authorList>
    </citation>
    <scope>NUCLEOTIDE SEQUENCE</scope>
</reference>
<proteinExistence type="predicted"/>
<dbReference type="AlphaFoldDB" id="A0A819V5U7"/>
<dbReference type="EMBL" id="CAJOAZ010005500">
    <property type="protein sequence ID" value="CAF4102523.1"/>
    <property type="molecule type" value="Genomic_DNA"/>
</dbReference>
<evidence type="ECO:0000313" key="2">
    <source>
        <dbReference type="Proteomes" id="UP000663844"/>
    </source>
</evidence>
<protein>
    <submittedName>
        <fullName evidence="1">Uncharacterized protein</fullName>
    </submittedName>
</protein>
<gene>
    <name evidence="1" type="ORF">OXD698_LOCUS35493</name>
</gene>
<evidence type="ECO:0000313" key="1">
    <source>
        <dbReference type="EMBL" id="CAF4102523.1"/>
    </source>
</evidence>
<sequence>MLQYVLAIQILEQCPQLRSFSAKLYVYSNSDGAKVSSALLSTRISSGLPNMKKLSLGGDQDFYGPFLRFNHPISKSRNNNKSLFKASEVLLISEWNPSKKYGQIIVKS</sequence>
<dbReference type="Proteomes" id="UP000663844">
    <property type="component" value="Unassembled WGS sequence"/>
</dbReference>
<organism evidence="1 2">
    <name type="scientific">Adineta steineri</name>
    <dbReference type="NCBI Taxonomy" id="433720"/>
    <lineage>
        <taxon>Eukaryota</taxon>
        <taxon>Metazoa</taxon>
        <taxon>Spiralia</taxon>
        <taxon>Gnathifera</taxon>
        <taxon>Rotifera</taxon>
        <taxon>Eurotatoria</taxon>
        <taxon>Bdelloidea</taxon>
        <taxon>Adinetida</taxon>
        <taxon>Adinetidae</taxon>
        <taxon>Adineta</taxon>
    </lineage>
</organism>
<accession>A0A819V5U7</accession>